<dbReference type="InterPro" id="IPR050695">
    <property type="entry name" value="N-acetylmuramoyl_amidase_3"/>
</dbReference>
<dbReference type="CDD" id="cd02696">
    <property type="entry name" value="MurNAc-LAA"/>
    <property type="match status" value="1"/>
</dbReference>
<name>A0A538TPD7_UNCEI</name>
<dbReference type="EMBL" id="VBOY01000070">
    <property type="protein sequence ID" value="TMQ65474.1"/>
    <property type="molecule type" value="Genomic_DNA"/>
</dbReference>
<dbReference type="GO" id="GO:0008745">
    <property type="term" value="F:N-acetylmuramoyl-L-alanine amidase activity"/>
    <property type="evidence" value="ECO:0007669"/>
    <property type="project" value="InterPro"/>
</dbReference>
<feature type="domain" description="MurNAc-LAA" evidence="2">
    <location>
        <begin position="326"/>
        <end position="472"/>
    </location>
</feature>
<dbReference type="PANTHER" id="PTHR30404:SF0">
    <property type="entry name" value="N-ACETYLMURAMOYL-L-ALANINE AMIDASE AMIC"/>
    <property type="match status" value="1"/>
</dbReference>
<reference evidence="3 4" key="1">
    <citation type="journal article" date="2019" name="Nat. Microbiol.">
        <title>Mediterranean grassland soil C-N compound turnover is dependent on rainfall and depth, and is mediated by genomically divergent microorganisms.</title>
        <authorList>
            <person name="Diamond S."/>
            <person name="Andeer P.F."/>
            <person name="Li Z."/>
            <person name="Crits-Christoph A."/>
            <person name="Burstein D."/>
            <person name="Anantharaman K."/>
            <person name="Lane K.R."/>
            <person name="Thomas B.C."/>
            <person name="Pan C."/>
            <person name="Northen T.R."/>
            <person name="Banfield J.F."/>
        </authorList>
    </citation>
    <scope>NUCLEOTIDE SEQUENCE [LARGE SCALE GENOMIC DNA]</scope>
    <source>
        <strain evidence="3">WS_8</strain>
    </source>
</reference>
<dbReference type="Gene3D" id="3.40.630.40">
    <property type="entry name" value="Zn-dependent exopeptidases"/>
    <property type="match status" value="1"/>
</dbReference>
<sequence length="478" mass="51323">MRDRLARRRSRWWILALVAWAAWGADWRTPPPGEGPEAVPVRRLDGAPYVGVNDLARLLDATKFWRADVRKLVLRSGPHSIVLTADNPFAIVDNTTIWLGAPVRSLGGELQVPAALVDTLPADSTLARLIFDPRGDRVLVLPASGGVGSPRLTVAAQVTRLTFPADHPEAAVVAARARAHFRVRMGGLFLGVLPESLPSGSLLRSIRTIPAAGGSAFECAIDPAAVGYRMTQDPASRRVTLEWSRAEGDLDEFAPEGPAGARPMRVIVLDPGHGGADLGVTAGRAVEKKLALSLALLLRPELERRLHARVVLTRADDRTVSADARAEVANRSRADLVLSLHFDGYVDARARGATALCPPATLGAEQAGARNHGRFAADDAGPGRVAMLRWRDVAFRHAVESRALAEAVLSTIELKGQGPTRLRERLPYGLLGVNAPGILLECATLTAPSDRERVLQEEGLRQLAVSIAEGVAAYRRNE</sequence>
<proteinExistence type="predicted"/>
<dbReference type="SMART" id="SM00646">
    <property type="entry name" value="Ami_3"/>
    <property type="match status" value="1"/>
</dbReference>
<dbReference type="AlphaFoldDB" id="A0A538TPD7"/>
<dbReference type="InterPro" id="IPR002508">
    <property type="entry name" value="MurNAc-LAA_cat"/>
</dbReference>
<protein>
    <recommendedName>
        <fullName evidence="2">MurNAc-LAA domain-containing protein</fullName>
    </recommendedName>
</protein>
<organism evidence="3 4">
    <name type="scientific">Eiseniibacteriota bacterium</name>
    <dbReference type="NCBI Taxonomy" id="2212470"/>
    <lineage>
        <taxon>Bacteria</taxon>
        <taxon>Candidatus Eiseniibacteriota</taxon>
    </lineage>
</organism>
<gene>
    <name evidence="3" type="ORF">E6K78_07555</name>
</gene>
<dbReference type="GO" id="GO:0030288">
    <property type="term" value="C:outer membrane-bounded periplasmic space"/>
    <property type="evidence" value="ECO:0007669"/>
    <property type="project" value="TreeGrafter"/>
</dbReference>
<dbReference type="Pfam" id="PF01520">
    <property type="entry name" value="Amidase_3"/>
    <property type="match status" value="1"/>
</dbReference>
<comment type="caution">
    <text evidence="3">The sequence shown here is derived from an EMBL/GenBank/DDBJ whole genome shotgun (WGS) entry which is preliminary data.</text>
</comment>
<accession>A0A538TPD7</accession>
<keyword evidence="1" id="KW-0378">Hydrolase</keyword>
<dbReference type="SUPFAM" id="SSF55383">
    <property type="entry name" value="Copper amine oxidase, domain N"/>
    <property type="match status" value="1"/>
</dbReference>
<dbReference type="Proteomes" id="UP000316609">
    <property type="component" value="Unassembled WGS sequence"/>
</dbReference>
<dbReference type="InterPro" id="IPR036582">
    <property type="entry name" value="Mao_N_sf"/>
</dbReference>
<evidence type="ECO:0000259" key="2">
    <source>
        <dbReference type="SMART" id="SM00646"/>
    </source>
</evidence>
<evidence type="ECO:0000256" key="1">
    <source>
        <dbReference type="ARBA" id="ARBA00022801"/>
    </source>
</evidence>
<dbReference type="SUPFAM" id="SSF53187">
    <property type="entry name" value="Zn-dependent exopeptidases"/>
    <property type="match status" value="1"/>
</dbReference>
<evidence type="ECO:0000313" key="3">
    <source>
        <dbReference type="EMBL" id="TMQ65474.1"/>
    </source>
</evidence>
<dbReference type="PANTHER" id="PTHR30404">
    <property type="entry name" value="N-ACETYLMURAMOYL-L-ALANINE AMIDASE"/>
    <property type="match status" value="1"/>
</dbReference>
<evidence type="ECO:0000313" key="4">
    <source>
        <dbReference type="Proteomes" id="UP000316609"/>
    </source>
</evidence>
<dbReference type="GO" id="GO:0009253">
    <property type="term" value="P:peptidoglycan catabolic process"/>
    <property type="evidence" value="ECO:0007669"/>
    <property type="project" value="InterPro"/>
</dbReference>